<name>A0ABY2DS84_9FLAO</name>
<dbReference type="RefSeq" id="WP_132070431.1">
    <property type="nucleotide sequence ID" value="NZ_SMLH01000003.1"/>
</dbReference>
<evidence type="ECO:0000313" key="9">
    <source>
        <dbReference type="EMBL" id="TDE29805.1"/>
    </source>
</evidence>
<dbReference type="Gene3D" id="2.60.120.380">
    <property type="match status" value="1"/>
</dbReference>
<dbReference type="PROSITE" id="PS00138">
    <property type="entry name" value="SUBTILASE_SER"/>
    <property type="match status" value="1"/>
</dbReference>
<dbReference type="Gene3D" id="3.40.50.200">
    <property type="entry name" value="Peptidase S8/S53 domain"/>
    <property type="match status" value="1"/>
</dbReference>
<dbReference type="PANTHER" id="PTHR43399:SF5">
    <property type="entry name" value="PEPTIDASE S8 FAMILY WITH PROTEASE-ASSOCIATED DOMAIN"/>
    <property type="match status" value="1"/>
</dbReference>
<feature type="signal peptide" evidence="6">
    <location>
        <begin position="1"/>
        <end position="22"/>
    </location>
</feature>
<dbReference type="Proteomes" id="UP000294685">
    <property type="component" value="Unassembled WGS sequence"/>
</dbReference>
<keyword evidence="1 5" id="KW-0645">Protease</keyword>
<protein>
    <submittedName>
        <fullName evidence="9">T9SS type A sorting domain-containing protein</fullName>
    </submittedName>
</protein>
<dbReference type="PROSITE" id="PS51892">
    <property type="entry name" value="SUBTILASE"/>
    <property type="match status" value="1"/>
</dbReference>
<evidence type="ECO:0000256" key="4">
    <source>
        <dbReference type="ARBA" id="ARBA00022825"/>
    </source>
</evidence>
<dbReference type="SUPFAM" id="SSF52743">
    <property type="entry name" value="Subtilisin-like"/>
    <property type="match status" value="1"/>
</dbReference>
<accession>A0ABY2DS84</accession>
<dbReference type="NCBIfam" id="TIGR04183">
    <property type="entry name" value="Por_Secre_tail"/>
    <property type="match status" value="1"/>
</dbReference>
<evidence type="ECO:0000259" key="8">
    <source>
        <dbReference type="Pfam" id="PF18962"/>
    </source>
</evidence>
<dbReference type="SUPFAM" id="SSF49785">
    <property type="entry name" value="Galactose-binding domain-like"/>
    <property type="match status" value="1"/>
</dbReference>
<comment type="caution">
    <text evidence="9">The sequence shown here is derived from an EMBL/GenBank/DDBJ whole genome shotgun (WGS) entry which is preliminary data.</text>
</comment>
<dbReference type="Pfam" id="PF18962">
    <property type="entry name" value="Por_Secre_tail"/>
    <property type="match status" value="1"/>
</dbReference>
<dbReference type="Pfam" id="PF00082">
    <property type="entry name" value="Peptidase_S8"/>
    <property type="match status" value="1"/>
</dbReference>
<evidence type="ECO:0000256" key="5">
    <source>
        <dbReference type="PROSITE-ProRule" id="PRU01240"/>
    </source>
</evidence>
<reference evidence="9 10" key="1">
    <citation type="submission" date="2019-03" db="EMBL/GenBank/DDBJ databases">
        <title>Novel species of Flavobacterium.</title>
        <authorList>
            <person name="Liu Q."/>
            <person name="Xin Y.-H."/>
        </authorList>
    </citation>
    <scope>NUCLEOTIDE SEQUENCE [LARGE SCALE GENOMIC DNA]</scope>
    <source>
        <strain evidence="9 10">LB2P22</strain>
    </source>
</reference>
<dbReference type="EMBL" id="SMLH01000003">
    <property type="protein sequence ID" value="TDE29805.1"/>
    <property type="molecule type" value="Genomic_DNA"/>
</dbReference>
<dbReference type="InterPro" id="IPR023828">
    <property type="entry name" value="Peptidase_S8_Ser-AS"/>
</dbReference>
<dbReference type="InterPro" id="IPR051048">
    <property type="entry name" value="Peptidase_S8/S53_subtilisin"/>
</dbReference>
<sequence length="649" mass="71423">MKKNTFRILLLFALFFSVFSYSQTDKEKNVILNQTNVSNLKKLKTEFGKKQIENYDQAIVLAKLNGWPVKFTSSDGTHSEIKEVTENGFPLYRVTRNEGSAFTSRANKLRPNGGLGLNLTGNGLFVGVWDQDNALIEHEDFGGRAFVYDNNTNPTSYHSSHVTGTMISSGANSTNGLGRGIAYQAYAYVSNWTRDLEEMAELATNNGLLLSNHSYGVLATSASFPEYIFGAYRSDSRDLDKITFDAPYYQPVIAAGNDRNKTPNINASKEGYDLLTDFSTAKNAIVVAAVEGLGVNGYVNSSSVVMSNFSSWGPTDDNRIKPDICTKGVNVYSTTNAAGNKGYGTISGTSMAAPGVTGTLLLLQEHFRNITGGFMRSATLRGLMIHSADEAGDTDGPDPRFGWGLINAEKAALLISNAYQTNNKVLIQEFDSRTSPLLQGAVFTKVIKAKGTEPLVASISWTDRSGIANTGTVDLITPVLINDLDIRITKNTEVFFPWRLNDIRNQPAIKADNSVDNIEKIEINNPTTDLYTITVSHKGNLISNSQDFSLIVSGVDESTLSNYESDFESLNVWPNPMNDFVNISVQSDLSDEMYLEVYDVLGIRQLYKKIDHSNNGFVNSITVDSLEKGLYIFKIKQGKKQSIWKILKN</sequence>
<dbReference type="InterPro" id="IPR036852">
    <property type="entry name" value="Peptidase_S8/S53_dom_sf"/>
</dbReference>
<gene>
    <name evidence="9" type="ORF">E0I61_07460</name>
</gene>
<feature type="active site" description="Charge relay system" evidence="5">
    <location>
        <position position="158"/>
    </location>
</feature>
<organism evidence="9 10">
    <name type="scientific">Flavobacterium ranwuense</name>
    <dbReference type="NCBI Taxonomy" id="2541725"/>
    <lineage>
        <taxon>Bacteria</taxon>
        <taxon>Pseudomonadati</taxon>
        <taxon>Bacteroidota</taxon>
        <taxon>Flavobacteriia</taxon>
        <taxon>Flavobacteriales</taxon>
        <taxon>Flavobacteriaceae</taxon>
        <taxon>Flavobacterium</taxon>
    </lineage>
</organism>
<feature type="active site" description="Charge relay system" evidence="5">
    <location>
        <position position="350"/>
    </location>
</feature>
<dbReference type="InterPro" id="IPR000209">
    <property type="entry name" value="Peptidase_S8/S53_dom"/>
</dbReference>
<evidence type="ECO:0000259" key="7">
    <source>
        <dbReference type="Pfam" id="PF00082"/>
    </source>
</evidence>
<dbReference type="PANTHER" id="PTHR43399">
    <property type="entry name" value="SUBTILISIN-RELATED"/>
    <property type="match status" value="1"/>
</dbReference>
<comment type="similarity">
    <text evidence="5">Belongs to the peptidase S8 family.</text>
</comment>
<keyword evidence="3 5" id="KW-0378">Hydrolase</keyword>
<proteinExistence type="inferred from homology"/>
<keyword evidence="4 5" id="KW-0720">Serine protease</keyword>
<dbReference type="CDD" id="cd04842">
    <property type="entry name" value="Peptidases_S8_Kp43_protease"/>
    <property type="match status" value="1"/>
</dbReference>
<keyword evidence="2 6" id="KW-0732">Signal</keyword>
<feature type="chain" id="PRO_5046367391" evidence="6">
    <location>
        <begin position="23"/>
        <end position="649"/>
    </location>
</feature>
<dbReference type="InterPro" id="IPR034058">
    <property type="entry name" value="TagA/B/C/D_pept_dom"/>
</dbReference>
<evidence type="ECO:0000256" key="2">
    <source>
        <dbReference type="ARBA" id="ARBA00022729"/>
    </source>
</evidence>
<dbReference type="InterPro" id="IPR026444">
    <property type="entry name" value="Secre_tail"/>
</dbReference>
<evidence type="ECO:0000256" key="3">
    <source>
        <dbReference type="ARBA" id="ARBA00022801"/>
    </source>
</evidence>
<keyword evidence="10" id="KW-1185">Reference proteome</keyword>
<dbReference type="InterPro" id="IPR008979">
    <property type="entry name" value="Galactose-bd-like_sf"/>
</dbReference>
<feature type="domain" description="Peptidase S8/S53" evidence="7">
    <location>
        <begin position="123"/>
        <end position="404"/>
    </location>
</feature>
<feature type="domain" description="Secretion system C-terminal sorting" evidence="8">
    <location>
        <begin position="572"/>
        <end position="646"/>
    </location>
</feature>
<feature type="active site" description="Charge relay system" evidence="5">
    <location>
        <position position="132"/>
    </location>
</feature>
<evidence type="ECO:0000313" key="10">
    <source>
        <dbReference type="Proteomes" id="UP000294685"/>
    </source>
</evidence>
<evidence type="ECO:0000256" key="1">
    <source>
        <dbReference type="ARBA" id="ARBA00022670"/>
    </source>
</evidence>
<evidence type="ECO:0000256" key="6">
    <source>
        <dbReference type="SAM" id="SignalP"/>
    </source>
</evidence>